<dbReference type="SUPFAM" id="SSF51004">
    <property type="entry name" value="C-terminal (heme d1) domain of cytochrome cd1-nitrite reductase"/>
    <property type="match status" value="1"/>
</dbReference>
<evidence type="ECO:0000313" key="3">
    <source>
        <dbReference type="Proteomes" id="UP000595703"/>
    </source>
</evidence>
<reference evidence="2 3" key="3">
    <citation type="journal article" date="2011" name="Nat. Chem. Biol.">
        <title>Reveromycin A biosynthesis uses RevG and RevJ for stereospecific spiroacetal formation.</title>
        <authorList>
            <person name="Takahashi S."/>
            <person name="Toyoda A."/>
            <person name="Sekiyama Y."/>
            <person name="Takagi H."/>
            <person name="Nogawa T."/>
            <person name="Uramoto M."/>
            <person name="Suzuki R."/>
            <person name="Koshino H."/>
            <person name="Kumano T."/>
            <person name="Panthee S."/>
            <person name="Dairi T."/>
            <person name="Ishikawa J."/>
            <person name="Ikeda H."/>
            <person name="Sakaki Y."/>
            <person name="Osada H."/>
        </authorList>
    </citation>
    <scope>NUCLEOTIDE SEQUENCE [LARGE SCALE GENOMIC DNA]</scope>
    <source>
        <strain evidence="2 3">SN-593</strain>
    </source>
</reference>
<dbReference type="Proteomes" id="UP000595703">
    <property type="component" value="Chromosome"/>
</dbReference>
<gene>
    <name evidence="2" type="ORF">RVR_8721</name>
</gene>
<dbReference type="Pfam" id="PF10282">
    <property type="entry name" value="Lactonase"/>
    <property type="match status" value="1"/>
</dbReference>
<dbReference type="InterPro" id="IPR019405">
    <property type="entry name" value="Lactonase_7-beta_prop"/>
</dbReference>
<name>A0A7U3UYU4_9ACTN</name>
<dbReference type="InterPro" id="IPR015943">
    <property type="entry name" value="WD40/YVTN_repeat-like_dom_sf"/>
</dbReference>
<dbReference type="InterPro" id="IPR050282">
    <property type="entry name" value="Cycloisomerase_2"/>
</dbReference>
<comment type="similarity">
    <text evidence="1">Belongs to the cycloisomerase 2 family.</text>
</comment>
<dbReference type="EMBL" id="AP018365">
    <property type="protein sequence ID" value="BBB01352.1"/>
    <property type="molecule type" value="Genomic_DNA"/>
</dbReference>
<dbReference type="KEGG" id="arev:RVR_8721"/>
<evidence type="ECO:0000256" key="1">
    <source>
        <dbReference type="ARBA" id="ARBA00005564"/>
    </source>
</evidence>
<accession>A0A7U3UYU4</accession>
<reference evidence="2 3" key="1">
    <citation type="journal article" date="2010" name="J. Bacteriol.">
        <title>Biochemical characterization of a novel indole prenyltransferase from Streptomyces sp. SN-593.</title>
        <authorList>
            <person name="Takahashi S."/>
            <person name="Takagi H."/>
            <person name="Toyoda A."/>
            <person name="Uramoto M."/>
            <person name="Nogawa T."/>
            <person name="Ueki M."/>
            <person name="Sakaki Y."/>
            <person name="Osada H."/>
        </authorList>
    </citation>
    <scope>NUCLEOTIDE SEQUENCE [LARGE SCALE GENOMIC DNA]</scope>
    <source>
        <strain evidence="2 3">SN-593</strain>
    </source>
</reference>
<reference evidence="2 3" key="2">
    <citation type="journal article" date="2011" name="J. Antibiot.">
        <title>Furaquinocins I and J: novel polyketide isoprenoid hybrid compounds from Streptomyces reveromyceticus SN-593.</title>
        <authorList>
            <person name="Panthee S."/>
            <person name="Takahashi S."/>
            <person name="Takagi H."/>
            <person name="Nogawa T."/>
            <person name="Oowada E."/>
            <person name="Uramoto M."/>
            <person name="Osada H."/>
        </authorList>
    </citation>
    <scope>NUCLEOTIDE SEQUENCE [LARGE SCALE GENOMIC DNA]</scope>
    <source>
        <strain evidence="2 3">SN-593</strain>
    </source>
</reference>
<keyword evidence="3" id="KW-1185">Reference proteome</keyword>
<protein>
    <submittedName>
        <fullName evidence="2">Uncharacterized protein</fullName>
    </submittedName>
</protein>
<reference evidence="2 3" key="4">
    <citation type="journal article" date="2020" name="Sci. Rep.">
        <title>beta-carboline chemical signals induce reveromycin production through a LuxR family regulator in Streptomyces sp. SN-593.</title>
        <authorList>
            <person name="Panthee S."/>
            <person name="Kito N."/>
            <person name="Hayashi T."/>
            <person name="Shimizu T."/>
            <person name="Ishikawa J."/>
            <person name="Hamamoto H."/>
            <person name="Osada H."/>
            <person name="Takahashi S."/>
        </authorList>
    </citation>
    <scope>NUCLEOTIDE SEQUENCE [LARGE SCALE GENOMIC DNA]</scope>
    <source>
        <strain evidence="2 3">SN-593</strain>
    </source>
</reference>
<dbReference type="InterPro" id="IPR011048">
    <property type="entry name" value="Haem_d1_sf"/>
</dbReference>
<sequence length="401" mass="42170">MSDHVPTSVRLCTAVGRRLTLHALTVADARLTDLGSVELPSRVQCVRPHAELPLLYVACADRSPDADGDPYYAVVVRVGADGALTVVGEPTPLPARPIDITTDAGSSHLLTAYSSAPGLTVHTLAGDGAIGAQVPMPPDLDHGGSPHQVQVCASGERAVITARGSKPYGTPKYKPGALKVLAYDAGHVANLYSVAPAEDSGLPGFNPRQVAFHPTLPTAYLSLEGQNMLTVLAVDGEDIGAEPLWTLDLLQDREHVMPRQDGGALRLHPNGKFLYIANRNDGVRDPKQPSWLSPDPVPVFPGGENSVLVFALDEATGEPVLRQRIDSGGLHPRTITMDPAGRVLVTGNMAPMRVGEPGGVRDVPAGLGVFRIAADGTLALVRVVPIDVGPEILAWVGVVDR</sequence>
<dbReference type="GO" id="GO:0017057">
    <property type="term" value="F:6-phosphogluconolactonase activity"/>
    <property type="evidence" value="ECO:0007669"/>
    <property type="project" value="TreeGrafter"/>
</dbReference>
<proteinExistence type="inferred from homology"/>
<dbReference type="Gene3D" id="2.130.10.10">
    <property type="entry name" value="YVTN repeat-like/Quinoprotein amine dehydrogenase"/>
    <property type="match status" value="1"/>
</dbReference>
<evidence type="ECO:0000313" key="2">
    <source>
        <dbReference type="EMBL" id="BBB01352.1"/>
    </source>
</evidence>
<dbReference type="RefSeq" id="WP_202237260.1">
    <property type="nucleotide sequence ID" value="NZ_AP018365.1"/>
</dbReference>
<dbReference type="PANTHER" id="PTHR30344">
    <property type="entry name" value="6-PHOSPHOGLUCONOLACTONASE-RELATED"/>
    <property type="match status" value="1"/>
</dbReference>
<organism evidence="2 3">
    <name type="scientific">Actinacidiphila reveromycinica</name>
    <dbReference type="NCBI Taxonomy" id="659352"/>
    <lineage>
        <taxon>Bacteria</taxon>
        <taxon>Bacillati</taxon>
        <taxon>Actinomycetota</taxon>
        <taxon>Actinomycetes</taxon>
        <taxon>Kitasatosporales</taxon>
        <taxon>Streptomycetaceae</taxon>
        <taxon>Actinacidiphila</taxon>
    </lineage>
</organism>
<dbReference type="PANTHER" id="PTHR30344:SF1">
    <property type="entry name" value="6-PHOSPHOGLUCONOLACTONASE"/>
    <property type="match status" value="1"/>
</dbReference>
<dbReference type="GO" id="GO:0005829">
    <property type="term" value="C:cytosol"/>
    <property type="evidence" value="ECO:0007669"/>
    <property type="project" value="TreeGrafter"/>
</dbReference>
<dbReference type="AlphaFoldDB" id="A0A7U3UYU4"/>